<keyword evidence="9" id="KW-1185">Reference proteome</keyword>
<evidence type="ECO:0000256" key="2">
    <source>
        <dbReference type="ARBA" id="ARBA00023015"/>
    </source>
</evidence>
<keyword evidence="4" id="KW-0804">Transcription</keyword>
<keyword evidence="2" id="KW-0805">Transcription regulation</keyword>
<dbReference type="InterPro" id="IPR009057">
    <property type="entry name" value="Homeodomain-like_sf"/>
</dbReference>
<evidence type="ECO:0000259" key="7">
    <source>
        <dbReference type="PROSITE" id="PS50977"/>
    </source>
</evidence>
<dbReference type="PROSITE" id="PS50977">
    <property type="entry name" value="HTH_TETR_2"/>
    <property type="match status" value="1"/>
</dbReference>
<comment type="caution">
    <text evidence="8">The sequence shown here is derived from an EMBL/GenBank/DDBJ whole genome shotgun (WGS) entry which is preliminary data.</text>
</comment>
<dbReference type="SUPFAM" id="SSF48498">
    <property type="entry name" value="Tetracyclin repressor-like, C-terminal domain"/>
    <property type="match status" value="1"/>
</dbReference>
<dbReference type="RefSeq" id="WP_189972326.1">
    <property type="nucleotide sequence ID" value="NZ_BMVL01000010.1"/>
</dbReference>
<protein>
    <submittedName>
        <fullName evidence="8">AcrR family transcriptional regulator</fullName>
    </submittedName>
</protein>
<dbReference type="PANTHER" id="PTHR30055">
    <property type="entry name" value="HTH-TYPE TRANSCRIPTIONAL REGULATOR RUTR"/>
    <property type="match status" value="1"/>
</dbReference>
<dbReference type="EMBL" id="JAGGLQ010000023">
    <property type="protein sequence ID" value="MBP2041353.1"/>
    <property type="molecule type" value="Genomic_DNA"/>
</dbReference>
<dbReference type="Gene3D" id="1.10.357.10">
    <property type="entry name" value="Tetracycline Repressor, domain 2"/>
    <property type="match status" value="1"/>
</dbReference>
<dbReference type="InterPro" id="IPR036271">
    <property type="entry name" value="Tet_transcr_reg_TetR-rel_C_sf"/>
</dbReference>
<accession>A0ABS4LGX1</accession>
<evidence type="ECO:0000256" key="6">
    <source>
        <dbReference type="SAM" id="MobiDB-lite"/>
    </source>
</evidence>
<feature type="region of interest" description="Disordered" evidence="6">
    <location>
        <begin position="1"/>
        <end position="27"/>
    </location>
</feature>
<dbReference type="InterPro" id="IPR039538">
    <property type="entry name" value="BetI_C"/>
</dbReference>
<evidence type="ECO:0000256" key="4">
    <source>
        <dbReference type="ARBA" id="ARBA00023163"/>
    </source>
</evidence>
<keyword evidence="3 5" id="KW-0238">DNA-binding</keyword>
<evidence type="ECO:0000256" key="3">
    <source>
        <dbReference type="ARBA" id="ARBA00023125"/>
    </source>
</evidence>
<dbReference type="InterPro" id="IPR001647">
    <property type="entry name" value="HTH_TetR"/>
</dbReference>
<dbReference type="SUPFAM" id="SSF46689">
    <property type="entry name" value="Homeodomain-like"/>
    <property type="match status" value="1"/>
</dbReference>
<evidence type="ECO:0000256" key="5">
    <source>
        <dbReference type="PROSITE-ProRule" id="PRU00335"/>
    </source>
</evidence>
<evidence type="ECO:0000313" key="9">
    <source>
        <dbReference type="Proteomes" id="UP001519310"/>
    </source>
</evidence>
<proteinExistence type="predicted"/>
<name>A0ABS4LGX1_STRAV</name>
<dbReference type="Pfam" id="PF00440">
    <property type="entry name" value="TetR_N"/>
    <property type="match status" value="1"/>
</dbReference>
<keyword evidence="1" id="KW-0678">Repressor</keyword>
<evidence type="ECO:0000256" key="1">
    <source>
        <dbReference type="ARBA" id="ARBA00022491"/>
    </source>
</evidence>
<dbReference type="Pfam" id="PF13977">
    <property type="entry name" value="TetR_C_6"/>
    <property type="match status" value="1"/>
</dbReference>
<evidence type="ECO:0000313" key="8">
    <source>
        <dbReference type="EMBL" id="MBP2041353.1"/>
    </source>
</evidence>
<gene>
    <name evidence="8" type="ORF">J2Z77_007210</name>
</gene>
<organism evidence="8 9">
    <name type="scientific">Streptomyces avidinii</name>
    <dbReference type="NCBI Taxonomy" id="1895"/>
    <lineage>
        <taxon>Bacteria</taxon>
        <taxon>Bacillati</taxon>
        <taxon>Actinomycetota</taxon>
        <taxon>Actinomycetes</taxon>
        <taxon>Kitasatosporales</taxon>
        <taxon>Streptomycetaceae</taxon>
        <taxon>Streptomyces</taxon>
    </lineage>
</organism>
<dbReference type="InterPro" id="IPR050109">
    <property type="entry name" value="HTH-type_TetR-like_transc_reg"/>
</dbReference>
<reference evidence="8 9" key="1">
    <citation type="submission" date="2021-03" db="EMBL/GenBank/DDBJ databases">
        <title>Genomic Encyclopedia of Type Strains, Phase IV (KMG-IV): sequencing the most valuable type-strain genomes for metagenomic binning, comparative biology and taxonomic classification.</title>
        <authorList>
            <person name="Goeker M."/>
        </authorList>
    </citation>
    <scope>NUCLEOTIDE SEQUENCE [LARGE SCALE GENOMIC DNA]</scope>
    <source>
        <strain evidence="8 9">DSM 40526</strain>
    </source>
</reference>
<feature type="DNA-binding region" description="H-T-H motif" evidence="5">
    <location>
        <begin position="55"/>
        <end position="74"/>
    </location>
</feature>
<dbReference type="PANTHER" id="PTHR30055:SF226">
    <property type="entry name" value="HTH-TYPE TRANSCRIPTIONAL REGULATOR PKSA"/>
    <property type="match status" value="1"/>
</dbReference>
<dbReference type="PRINTS" id="PR00455">
    <property type="entry name" value="HTHTETR"/>
</dbReference>
<dbReference type="Proteomes" id="UP001519310">
    <property type="component" value="Unassembled WGS sequence"/>
</dbReference>
<feature type="domain" description="HTH tetR-type" evidence="7">
    <location>
        <begin position="32"/>
        <end position="92"/>
    </location>
</feature>
<sequence>MAQDNGRTARAEGRAGRTAPKGSARGTYAVGDARRQKILDTAVEHFAQWGFNASSLARIAADCGITQGGLLHHFRGKEDLLLSVLAQSEQHDVERLFSEPAESVAAHFATVVDLAADNERRPGIVRMFNTLVGESGNPGHPAHAYFTRRYARVLGYTVDLLEAGVARGELRPGTDCEAVGRETLAVMDGLQIQWVLAPGSVDMPARLRGFLDRLLRDISVAGTGLPDAPPGASPDSPTA</sequence>